<evidence type="ECO:0000313" key="3">
    <source>
        <dbReference type="Proteomes" id="UP001153269"/>
    </source>
</evidence>
<dbReference type="EMBL" id="CADEAL010000179">
    <property type="protein sequence ID" value="CAB1415883.1"/>
    <property type="molecule type" value="Genomic_DNA"/>
</dbReference>
<dbReference type="Proteomes" id="UP001153269">
    <property type="component" value="Unassembled WGS sequence"/>
</dbReference>
<gene>
    <name evidence="2" type="ORF">PLEPLA_LOCUS3601</name>
</gene>
<name>A0A9N7TPI7_PLEPL</name>
<proteinExistence type="predicted"/>
<accession>A0A9N7TPI7</accession>
<protein>
    <submittedName>
        <fullName evidence="2">Uncharacterized protein</fullName>
    </submittedName>
</protein>
<reference evidence="2" key="1">
    <citation type="submission" date="2020-03" db="EMBL/GenBank/DDBJ databases">
        <authorList>
            <person name="Weist P."/>
        </authorList>
    </citation>
    <scope>NUCLEOTIDE SEQUENCE</scope>
</reference>
<organism evidence="2 3">
    <name type="scientific">Pleuronectes platessa</name>
    <name type="common">European plaice</name>
    <dbReference type="NCBI Taxonomy" id="8262"/>
    <lineage>
        <taxon>Eukaryota</taxon>
        <taxon>Metazoa</taxon>
        <taxon>Chordata</taxon>
        <taxon>Craniata</taxon>
        <taxon>Vertebrata</taxon>
        <taxon>Euteleostomi</taxon>
        <taxon>Actinopterygii</taxon>
        <taxon>Neopterygii</taxon>
        <taxon>Teleostei</taxon>
        <taxon>Neoteleostei</taxon>
        <taxon>Acanthomorphata</taxon>
        <taxon>Carangaria</taxon>
        <taxon>Pleuronectiformes</taxon>
        <taxon>Pleuronectoidei</taxon>
        <taxon>Pleuronectidae</taxon>
        <taxon>Pleuronectes</taxon>
    </lineage>
</organism>
<evidence type="ECO:0000256" key="1">
    <source>
        <dbReference type="SAM" id="MobiDB-lite"/>
    </source>
</evidence>
<evidence type="ECO:0000313" key="2">
    <source>
        <dbReference type="EMBL" id="CAB1415883.1"/>
    </source>
</evidence>
<comment type="caution">
    <text evidence="2">The sequence shown here is derived from an EMBL/GenBank/DDBJ whole genome shotgun (WGS) entry which is preliminary data.</text>
</comment>
<dbReference type="AlphaFoldDB" id="A0A9N7TPI7"/>
<sequence>MSKTTDVNTDLQEEAGDRTWLTRATCRTEEVQVGNRAEGVKEEQQHKIRNRRVLRRRSPNYIHVTFDLAHQRETALREKTDLTASSSRTHVHRAPEAPSGLSNLLPLAPWYKACRHSGGADVRAQQEILCRTDCE</sequence>
<feature type="region of interest" description="Disordered" evidence="1">
    <location>
        <begin position="79"/>
        <end position="99"/>
    </location>
</feature>
<keyword evidence="3" id="KW-1185">Reference proteome</keyword>